<dbReference type="AlphaFoldDB" id="A0A1H1V5H7"/>
<dbReference type="InterPro" id="IPR016163">
    <property type="entry name" value="Ald_DH_C"/>
</dbReference>
<proteinExistence type="inferred from homology"/>
<dbReference type="InterPro" id="IPR015590">
    <property type="entry name" value="Aldehyde_DH_dom"/>
</dbReference>
<dbReference type="GO" id="GO:0016620">
    <property type="term" value="F:oxidoreductase activity, acting on the aldehyde or oxo group of donors, NAD or NADP as acceptor"/>
    <property type="evidence" value="ECO:0007669"/>
    <property type="project" value="InterPro"/>
</dbReference>
<gene>
    <name evidence="7" type="ORF">SAMN04489860_2396</name>
</gene>
<evidence type="ECO:0000313" key="8">
    <source>
        <dbReference type="Proteomes" id="UP000185663"/>
    </source>
</evidence>
<dbReference type="InterPro" id="IPR016161">
    <property type="entry name" value="Ald_DH/histidinol_DH"/>
</dbReference>
<evidence type="ECO:0000256" key="1">
    <source>
        <dbReference type="ARBA" id="ARBA00009986"/>
    </source>
</evidence>
<dbReference type="STRING" id="545619.SAMN04489860_2396"/>
<reference evidence="7 8" key="1">
    <citation type="submission" date="2016-10" db="EMBL/GenBank/DDBJ databases">
        <authorList>
            <person name="de Groot N.N."/>
        </authorList>
    </citation>
    <scope>NUCLEOTIDE SEQUENCE [LARGE SCALE GENOMIC DNA]</scope>
    <source>
        <strain evidence="7 8">DSM 22126</strain>
    </source>
</reference>
<keyword evidence="2 4" id="KW-0560">Oxidoreductase</keyword>
<dbReference type="NCBIfam" id="NF006916">
    <property type="entry name" value="PRK09407.1"/>
    <property type="match status" value="1"/>
</dbReference>
<keyword evidence="8" id="KW-1185">Reference proteome</keyword>
<dbReference type="Pfam" id="PF00171">
    <property type="entry name" value="Aldedh"/>
    <property type="match status" value="1"/>
</dbReference>
<dbReference type="Gene3D" id="3.40.605.10">
    <property type="entry name" value="Aldehyde Dehydrogenase, Chain A, domain 1"/>
    <property type="match status" value="1"/>
</dbReference>
<protein>
    <submittedName>
        <fullName evidence="7">Succinate-semialdehyde dehydrogenase / glutarate-semialdehyde dehydrogenase</fullName>
    </submittedName>
</protein>
<evidence type="ECO:0000259" key="6">
    <source>
        <dbReference type="Pfam" id="PF00171"/>
    </source>
</evidence>
<dbReference type="Gene3D" id="3.40.309.10">
    <property type="entry name" value="Aldehyde Dehydrogenase, Chain A, domain 2"/>
    <property type="match status" value="1"/>
</dbReference>
<evidence type="ECO:0000313" key="7">
    <source>
        <dbReference type="EMBL" id="SDS79870.1"/>
    </source>
</evidence>
<dbReference type="RefSeq" id="WP_083372647.1">
    <property type="nucleotide sequence ID" value="NZ_LT629776.1"/>
</dbReference>
<evidence type="ECO:0000256" key="5">
    <source>
        <dbReference type="SAM" id="MobiDB-lite"/>
    </source>
</evidence>
<feature type="region of interest" description="Disordered" evidence="5">
    <location>
        <begin position="1"/>
        <end position="23"/>
    </location>
</feature>
<dbReference type="InterPro" id="IPR016162">
    <property type="entry name" value="Ald_DH_N"/>
</dbReference>
<evidence type="ECO:0000256" key="2">
    <source>
        <dbReference type="ARBA" id="ARBA00023002"/>
    </source>
</evidence>
<feature type="domain" description="Aldehyde dehydrogenase" evidence="6">
    <location>
        <begin position="41"/>
        <end position="499"/>
    </location>
</feature>
<dbReference type="PANTHER" id="PTHR11699">
    <property type="entry name" value="ALDEHYDE DEHYDROGENASE-RELATED"/>
    <property type="match status" value="1"/>
</dbReference>
<name>A0A1H1V5H7_9CELL</name>
<dbReference type="eggNOG" id="COG1012">
    <property type="taxonomic scope" value="Bacteria"/>
</dbReference>
<dbReference type="FunFam" id="3.40.309.10:FF:000009">
    <property type="entry name" value="Aldehyde dehydrogenase A"/>
    <property type="match status" value="1"/>
</dbReference>
<dbReference type="OrthoDB" id="6882680at2"/>
<organism evidence="7 8">
    <name type="scientific">Paraoerskovia marina</name>
    <dbReference type="NCBI Taxonomy" id="545619"/>
    <lineage>
        <taxon>Bacteria</taxon>
        <taxon>Bacillati</taxon>
        <taxon>Actinomycetota</taxon>
        <taxon>Actinomycetes</taxon>
        <taxon>Micrococcales</taxon>
        <taxon>Cellulomonadaceae</taxon>
        <taxon>Paraoerskovia</taxon>
    </lineage>
</organism>
<dbReference type="InterPro" id="IPR029510">
    <property type="entry name" value="Ald_DH_CS_GLU"/>
</dbReference>
<dbReference type="PROSITE" id="PS00687">
    <property type="entry name" value="ALDEHYDE_DEHYDR_GLU"/>
    <property type="match status" value="1"/>
</dbReference>
<dbReference type="EMBL" id="LT629776">
    <property type="protein sequence ID" value="SDS79870.1"/>
    <property type="molecule type" value="Genomic_DNA"/>
</dbReference>
<dbReference type="Proteomes" id="UP000185663">
    <property type="component" value="Chromosome I"/>
</dbReference>
<dbReference type="SUPFAM" id="SSF53720">
    <property type="entry name" value="ALDH-like"/>
    <property type="match status" value="1"/>
</dbReference>
<evidence type="ECO:0000256" key="4">
    <source>
        <dbReference type="RuleBase" id="RU003345"/>
    </source>
</evidence>
<sequence>MDNPSALSASAGPLDPEHPASSYALEPDVATPLIARIVTSQTSGTHTSELPFTGAPLVTFPTSSDDDVELAFSRARAAQPSWAATALRERTAVLRRFADLVLERQTEVLDIVQMETGKSRTSAFDEVAYCSVAARHFSVRAGRYLADRREPGMFPVLTSVTVDRRPVGVVGVVSPWNYPLTLSVSELLPALVAGNAAVLRPDPQTTLTALWAVELLAEAGLPDGVVQVVAGGGEIGAAVVDRADHIAFTGSTPTGRVVGRRAGERLIGATLELGGKNPLYVADDVDPVLAASGVARACFANTGQLCVSIERLYVHEDVLDEFLEVFVPLVRDLRLGTGLDYGYDIGSLTSQAQLDRVQGHVEDAVARGARVLAGGVHRTDVGPYSYAPTVLSDVPDDAVCTTEETFGPVVAITVVGSDDEAVERMNATQFGLNASVWTGDTRRGRRIAARIDAGTVGVNDGFTSAWGSVGAPQGGHKSSGLGRRHGREAIEAMTESRSIVVQHGVMRGLSLDTLYDTGAARATGLLTGALRLMNRLRLP</sequence>
<evidence type="ECO:0000256" key="3">
    <source>
        <dbReference type="PROSITE-ProRule" id="PRU10007"/>
    </source>
</evidence>
<comment type="similarity">
    <text evidence="1 4">Belongs to the aldehyde dehydrogenase family.</text>
</comment>
<feature type="active site" evidence="3">
    <location>
        <position position="272"/>
    </location>
</feature>
<accession>A0A1H1V5H7</accession>